<dbReference type="Gene3D" id="3.30.565.10">
    <property type="entry name" value="Histidine kinase-like ATPase, C-terminal domain"/>
    <property type="match status" value="1"/>
</dbReference>
<evidence type="ECO:0000259" key="13">
    <source>
        <dbReference type="PROSITE" id="PS50885"/>
    </source>
</evidence>
<dbReference type="CDD" id="cd00082">
    <property type="entry name" value="HisKA"/>
    <property type="match status" value="1"/>
</dbReference>
<dbReference type="InterPro" id="IPR050428">
    <property type="entry name" value="TCS_sensor_his_kinase"/>
</dbReference>
<dbReference type="SMART" id="SM00304">
    <property type="entry name" value="HAMP"/>
    <property type="match status" value="1"/>
</dbReference>
<dbReference type="InterPro" id="IPR003661">
    <property type="entry name" value="HisK_dim/P_dom"/>
</dbReference>
<gene>
    <name evidence="14" type="ORF">NX784_07280</name>
</gene>
<dbReference type="SUPFAM" id="SSF47384">
    <property type="entry name" value="Homodimeric domain of signal transducing histidine kinase"/>
    <property type="match status" value="1"/>
</dbReference>
<dbReference type="InterPro" id="IPR003660">
    <property type="entry name" value="HAMP_dom"/>
</dbReference>
<dbReference type="EC" id="2.7.13.3" evidence="3"/>
<dbReference type="InterPro" id="IPR003594">
    <property type="entry name" value="HATPase_dom"/>
</dbReference>
<dbReference type="InterPro" id="IPR036890">
    <property type="entry name" value="HATPase_C_sf"/>
</dbReference>
<evidence type="ECO:0000256" key="6">
    <source>
        <dbReference type="ARBA" id="ARBA00022692"/>
    </source>
</evidence>
<evidence type="ECO:0000313" key="14">
    <source>
        <dbReference type="EMBL" id="MCS0581390.1"/>
    </source>
</evidence>
<evidence type="ECO:0000259" key="12">
    <source>
        <dbReference type="PROSITE" id="PS50109"/>
    </source>
</evidence>
<dbReference type="PROSITE" id="PS50885">
    <property type="entry name" value="HAMP"/>
    <property type="match status" value="1"/>
</dbReference>
<feature type="transmembrane region" description="Helical" evidence="11">
    <location>
        <begin position="170"/>
        <end position="189"/>
    </location>
</feature>
<dbReference type="PANTHER" id="PTHR45436:SF8">
    <property type="entry name" value="HISTIDINE KINASE"/>
    <property type="match status" value="1"/>
</dbReference>
<evidence type="ECO:0000256" key="3">
    <source>
        <dbReference type="ARBA" id="ARBA00012438"/>
    </source>
</evidence>
<keyword evidence="8 11" id="KW-1133">Transmembrane helix</keyword>
<dbReference type="Pfam" id="PF02518">
    <property type="entry name" value="HATPase_c"/>
    <property type="match status" value="1"/>
</dbReference>
<dbReference type="Proteomes" id="UP001204151">
    <property type="component" value="Unassembled WGS sequence"/>
</dbReference>
<dbReference type="PRINTS" id="PR00344">
    <property type="entry name" value="BCTRLSENSOR"/>
</dbReference>
<dbReference type="CDD" id="cd06225">
    <property type="entry name" value="HAMP"/>
    <property type="match status" value="1"/>
</dbReference>
<evidence type="ECO:0000256" key="9">
    <source>
        <dbReference type="ARBA" id="ARBA00023012"/>
    </source>
</evidence>
<proteinExistence type="predicted"/>
<evidence type="ECO:0000256" key="4">
    <source>
        <dbReference type="ARBA" id="ARBA00022553"/>
    </source>
</evidence>
<evidence type="ECO:0000256" key="7">
    <source>
        <dbReference type="ARBA" id="ARBA00022777"/>
    </source>
</evidence>
<feature type="domain" description="Histidine kinase" evidence="12">
    <location>
        <begin position="251"/>
        <end position="462"/>
    </location>
</feature>
<dbReference type="InterPro" id="IPR036097">
    <property type="entry name" value="HisK_dim/P_sf"/>
</dbReference>
<dbReference type="InterPro" id="IPR004358">
    <property type="entry name" value="Sig_transdc_His_kin-like_C"/>
</dbReference>
<dbReference type="PROSITE" id="PS50109">
    <property type="entry name" value="HIS_KIN"/>
    <property type="match status" value="1"/>
</dbReference>
<dbReference type="SUPFAM" id="SSF55874">
    <property type="entry name" value="ATPase domain of HSP90 chaperone/DNA topoisomerase II/histidine kinase"/>
    <property type="match status" value="1"/>
</dbReference>
<evidence type="ECO:0000256" key="11">
    <source>
        <dbReference type="SAM" id="Phobius"/>
    </source>
</evidence>
<keyword evidence="5" id="KW-0808">Transferase</keyword>
<name>A0ABT1ZNB6_9BURK</name>
<dbReference type="Pfam" id="PF00672">
    <property type="entry name" value="HAMP"/>
    <property type="match status" value="1"/>
</dbReference>
<keyword evidence="15" id="KW-1185">Reference proteome</keyword>
<comment type="subcellular location">
    <subcellularLocation>
        <location evidence="2">Membrane</location>
    </subcellularLocation>
</comment>
<dbReference type="InterPro" id="IPR005467">
    <property type="entry name" value="His_kinase_dom"/>
</dbReference>
<evidence type="ECO:0000256" key="1">
    <source>
        <dbReference type="ARBA" id="ARBA00000085"/>
    </source>
</evidence>
<evidence type="ECO:0000256" key="2">
    <source>
        <dbReference type="ARBA" id="ARBA00004370"/>
    </source>
</evidence>
<keyword evidence="9" id="KW-0902">Two-component regulatory system</keyword>
<evidence type="ECO:0000313" key="15">
    <source>
        <dbReference type="Proteomes" id="UP001204151"/>
    </source>
</evidence>
<sequence length="462" mass="49778">MGRPRAEPGTGPGPGLRGSIALRLAVGYGLLLAASMAALSAIVYFGTVGVFERSIDNKIKSVEDRLAEAWAHEGRPGLVREIDAQLHDLIDTDTEVLGLVDAKRHVLAGNVGRWNGDLPSSGELTFGQMQRNGTQVSVRLIATQLDDGTRLIVGRDLIELDAIRSVVERALLLSGAVSILLAFFGAQIFRSRLEARIGRIRRTTARIAAGELSSRIVVMGSDEFARLGDDINRMLDRIEALMEGVRHVSNSIAHDLRTPLSRVRSRLDRALQASADPHALVADARLAIEDIDSVISLFDKLLQIAALESGVRAGTFEKLDLAAIAHDMTELYEAAAEEQGVALRFGGRPTTIRGDRDLLASALASLIDNAIKYGRSGGKVDVAVDTIDGAPVLTVRDYGPGVSAAEMEKITRRFYRVDQSRHLPGNGLGLSIVTAITQLHEGTLALRHAEPGFEARMVFPQA</sequence>
<dbReference type="Gene3D" id="6.10.340.10">
    <property type="match status" value="1"/>
</dbReference>
<dbReference type="SMART" id="SM00388">
    <property type="entry name" value="HisKA"/>
    <property type="match status" value="1"/>
</dbReference>
<accession>A0ABT1ZNB6</accession>
<evidence type="ECO:0000256" key="5">
    <source>
        <dbReference type="ARBA" id="ARBA00022679"/>
    </source>
</evidence>
<keyword evidence="6 11" id="KW-0812">Transmembrane</keyword>
<keyword evidence="4" id="KW-0597">Phosphoprotein</keyword>
<feature type="transmembrane region" description="Helical" evidence="11">
    <location>
        <begin position="20"/>
        <end position="51"/>
    </location>
</feature>
<evidence type="ECO:0000256" key="8">
    <source>
        <dbReference type="ARBA" id="ARBA00022989"/>
    </source>
</evidence>
<dbReference type="SMART" id="SM00387">
    <property type="entry name" value="HATPase_c"/>
    <property type="match status" value="1"/>
</dbReference>
<keyword evidence="10 11" id="KW-0472">Membrane</keyword>
<feature type="domain" description="HAMP" evidence="13">
    <location>
        <begin position="191"/>
        <end position="243"/>
    </location>
</feature>
<keyword evidence="7 14" id="KW-0418">Kinase</keyword>
<evidence type="ECO:0000256" key="10">
    <source>
        <dbReference type="ARBA" id="ARBA00023136"/>
    </source>
</evidence>
<dbReference type="RefSeq" id="WP_258815993.1">
    <property type="nucleotide sequence ID" value="NZ_JANUGW010000004.1"/>
</dbReference>
<organism evidence="14 15">
    <name type="scientific">Massilia pinisoli</name>
    <dbReference type="NCBI Taxonomy" id="1772194"/>
    <lineage>
        <taxon>Bacteria</taxon>
        <taxon>Pseudomonadati</taxon>
        <taxon>Pseudomonadota</taxon>
        <taxon>Betaproteobacteria</taxon>
        <taxon>Burkholderiales</taxon>
        <taxon>Oxalobacteraceae</taxon>
        <taxon>Telluria group</taxon>
        <taxon>Massilia</taxon>
    </lineage>
</organism>
<dbReference type="GO" id="GO:0016301">
    <property type="term" value="F:kinase activity"/>
    <property type="evidence" value="ECO:0007669"/>
    <property type="project" value="UniProtKB-KW"/>
</dbReference>
<reference evidence="14 15" key="1">
    <citation type="submission" date="2022-08" db="EMBL/GenBank/DDBJ databases">
        <title>Reclassification of Massilia species as members of the genera Telluria, Duganella, Pseudoduganella, Mokoshia gen. nov. and Zemynaea gen. nov. using orthogonal and non-orthogonal genome-based approaches.</title>
        <authorList>
            <person name="Bowman J.P."/>
        </authorList>
    </citation>
    <scope>NUCLEOTIDE SEQUENCE [LARGE SCALE GENOMIC DNA]</scope>
    <source>
        <strain evidence="14 15">JCM 31316</strain>
    </source>
</reference>
<dbReference type="SUPFAM" id="SSF158472">
    <property type="entry name" value="HAMP domain-like"/>
    <property type="match status" value="1"/>
</dbReference>
<protein>
    <recommendedName>
        <fullName evidence="3">histidine kinase</fullName>
        <ecNumber evidence="3">2.7.13.3</ecNumber>
    </recommendedName>
</protein>
<comment type="caution">
    <text evidence="14">The sequence shown here is derived from an EMBL/GenBank/DDBJ whole genome shotgun (WGS) entry which is preliminary data.</text>
</comment>
<dbReference type="EMBL" id="JANUGW010000004">
    <property type="protein sequence ID" value="MCS0581390.1"/>
    <property type="molecule type" value="Genomic_DNA"/>
</dbReference>
<dbReference type="PANTHER" id="PTHR45436">
    <property type="entry name" value="SENSOR HISTIDINE KINASE YKOH"/>
    <property type="match status" value="1"/>
</dbReference>
<comment type="catalytic activity">
    <reaction evidence="1">
        <text>ATP + protein L-histidine = ADP + protein N-phospho-L-histidine.</text>
        <dbReference type="EC" id="2.7.13.3"/>
    </reaction>
</comment>